<dbReference type="AlphaFoldDB" id="A0A4Y9ETJ6"/>
<dbReference type="Pfam" id="PF02515">
    <property type="entry name" value="CoA_transf_3"/>
    <property type="match status" value="1"/>
</dbReference>
<comment type="caution">
    <text evidence="2">The sequence shown here is derived from an EMBL/GenBank/DDBJ whole genome shotgun (WGS) entry which is preliminary data.</text>
</comment>
<organism evidence="2 3">
    <name type="scientific">Glacieibacterium arshaanense</name>
    <dbReference type="NCBI Taxonomy" id="2511025"/>
    <lineage>
        <taxon>Bacteria</taxon>
        <taxon>Pseudomonadati</taxon>
        <taxon>Pseudomonadota</taxon>
        <taxon>Alphaproteobacteria</taxon>
        <taxon>Sphingomonadales</taxon>
        <taxon>Sphingosinicellaceae</taxon>
        <taxon>Glacieibacterium</taxon>
    </lineage>
</organism>
<dbReference type="InterPro" id="IPR044855">
    <property type="entry name" value="CoA-Trfase_III_dom3_sf"/>
</dbReference>
<dbReference type="OrthoDB" id="5720311at2"/>
<dbReference type="Gene3D" id="3.30.1540.10">
    <property type="entry name" value="formyl-coa transferase, domain 3"/>
    <property type="match status" value="1"/>
</dbReference>
<keyword evidence="3" id="KW-1185">Reference proteome</keyword>
<gene>
    <name evidence="2" type="ORF">EUV02_06120</name>
</gene>
<dbReference type="InterPro" id="IPR003673">
    <property type="entry name" value="CoA-Trfase_fam_III"/>
</dbReference>
<dbReference type="EMBL" id="SIHO01000001">
    <property type="protein sequence ID" value="TFU06549.1"/>
    <property type="molecule type" value="Genomic_DNA"/>
</dbReference>
<dbReference type="PANTHER" id="PTHR48207:SF4">
    <property type="entry name" value="BLL6097 PROTEIN"/>
    <property type="match status" value="1"/>
</dbReference>
<dbReference type="RefSeq" id="WP_135245273.1">
    <property type="nucleotide sequence ID" value="NZ_SIHO01000001.1"/>
</dbReference>
<keyword evidence="1 2" id="KW-0808">Transferase</keyword>
<evidence type="ECO:0000313" key="2">
    <source>
        <dbReference type="EMBL" id="TFU06549.1"/>
    </source>
</evidence>
<reference evidence="2 3" key="1">
    <citation type="submission" date="2019-02" db="EMBL/GenBank/DDBJ databases">
        <title>Polymorphobacter sp. isolated from the lake at the Tibet of China.</title>
        <authorList>
            <person name="Li A."/>
        </authorList>
    </citation>
    <scope>NUCLEOTIDE SEQUENCE [LARGE SCALE GENOMIC DNA]</scope>
    <source>
        <strain evidence="2 3">DJ1R-1</strain>
    </source>
</reference>
<evidence type="ECO:0000256" key="1">
    <source>
        <dbReference type="ARBA" id="ARBA00022679"/>
    </source>
</evidence>
<dbReference type="InterPro" id="IPR050483">
    <property type="entry name" value="CoA-transferase_III_domain"/>
</dbReference>
<dbReference type="InterPro" id="IPR023606">
    <property type="entry name" value="CoA-Trfase_III_dom_1_sf"/>
</dbReference>
<protein>
    <submittedName>
        <fullName evidence="2">CoA transferase</fullName>
    </submittedName>
</protein>
<dbReference type="SUPFAM" id="SSF89796">
    <property type="entry name" value="CoA-transferase family III (CaiB/BaiF)"/>
    <property type="match status" value="1"/>
</dbReference>
<dbReference type="GO" id="GO:0008410">
    <property type="term" value="F:CoA-transferase activity"/>
    <property type="evidence" value="ECO:0007669"/>
    <property type="project" value="TreeGrafter"/>
</dbReference>
<dbReference type="Proteomes" id="UP000297737">
    <property type="component" value="Unassembled WGS sequence"/>
</dbReference>
<accession>A0A4Y9ETJ6</accession>
<evidence type="ECO:0000313" key="3">
    <source>
        <dbReference type="Proteomes" id="UP000297737"/>
    </source>
</evidence>
<proteinExistence type="predicted"/>
<dbReference type="Gene3D" id="3.40.50.10540">
    <property type="entry name" value="Crotonobetainyl-coa:carnitine coa-transferase, domain 1"/>
    <property type="match status" value="1"/>
</dbReference>
<sequence length="396" mass="41346">MAGAMTGIKVLDFSQIVSGPMAACMLADQGADVIKIEAPTGDPVRAFGPGKGNMSATFITVNRGKRGLALDLKKPESAAIVAALIGWADVLIENFRPGAMERLGYGPARCAEINPQLIYASVSGFGPDGPYRNIRVYDPAVQAVSGIAATQLDAAGHPSLVGSLMADKLTALTAAQAITAALFARERSGVAQQVAVSMLDAAIAFNWPEAMYNHSFLDEPPAPVPNYSDLARLWPARDGQVAIGVLQDAEFVALCAAIERPDLAADPRFTRAADRAVYRDDWLPAVAAEIASRDVDTLMAAFIATGAVGGRVNTRANVGDDPQVRHNHSIAEIDHGALGRVRSPIAPAQFSATPSHAPRPAPGLGEHSRAILRELGQSATDIDALIAAGVVIAASH</sequence>
<dbReference type="PANTHER" id="PTHR48207">
    <property type="entry name" value="SUCCINATE--HYDROXYMETHYLGLUTARATE COA-TRANSFERASE"/>
    <property type="match status" value="1"/>
</dbReference>
<name>A0A4Y9ETJ6_9SPHN</name>